<feature type="region of interest" description="Disordered" evidence="1">
    <location>
        <begin position="272"/>
        <end position="316"/>
    </location>
</feature>
<gene>
    <name evidence="2" type="ORF">AA0115_g3846</name>
</gene>
<evidence type="ECO:0000313" key="2">
    <source>
        <dbReference type="EMBL" id="RYN32514.1"/>
    </source>
</evidence>
<dbReference type="AlphaFoldDB" id="A0AB37WPI5"/>
<reference evidence="2" key="1">
    <citation type="submission" date="2017-10" db="EMBL/GenBank/DDBJ databases">
        <authorList>
            <person name="Armitage A.D."/>
            <person name="Barbara D.J."/>
            <person name="Woodhall J.W."/>
            <person name="Sreenivasaprasad S."/>
            <person name="Lane C.R."/>
            <person name="Clarkson J.P."/>
            <person name="Harrison R.J."/>
        </authorList>
    </citation>
    <scope>NUCLEOTIDE SEQUENCE</scope>
    <source>
        <strain evidence="2">FERA 1164</strain>
    </source>
</reference>
<evidence type="ECO:0000313" key="3">
    <source>
        <dbReference type="Proteomes" id="UP000292340"/>
    </source>
</evidence>
<accession>A0AB37WPI5</accession>
<reference evidence="2" key="2">
    <citation type="journal article" date="2019" name="bioRxiv">
        <title>Genomics, evolutionary history and diagnostics of the Alternaria alternata species group including apple and Asian pear pathotypes.</title>
        <authorList>
            <person name="Armitage A.D."/>
            <person name="Cockerton H.M."/>
            <person name="Sreenivasaprasad S."/>
            <person name="Woodhall J.W."/>
            <person name="Lane C.R."/>
            <person name="Harrison R.J."/>
            <person name="Clarkson J.P."/>
        </authorList>
    </citation>
    <scope>NUCLEOTIDE SEQUENCE</scope>
    <source>
        <strain evidence="2">FERA 1164</strain>
    </source>
</reference>
<comment type="caution">
    <text evidence="2">The sequence shown here is derived from an EMBL/GenBank/DDBJ whole genome shotgun (WGS) entry which is preliminary data.</text>
</comment>
<dbReference type="EMBL" id="PDXB01000007">
    <property type="protein sequence ID" value="RYN32514.1"/>
    <property type="molecule type" value="Genomic_DNA"/>
</dbReference>
<evidence type="ECO:0000256" key="1">
    <source>
        <dbReference type="SAM" id="MobiDB-lite"/>
    </source>
</evidence>
<feature type="compositionally biased region" description="Basic and acidic residues" evidence="1">
    <location>
        <begin position="38"/>
        <end position="47"/>
    </location>
</feature>
<proteinExistence type="predicted"/>
<feature type="compositionally biased region" description="Polar residues" evidence="1">
    <location>
        <begin position="168"/>
        <end position="179"/>
    </location>
</feature>
<feature type="compositionally biased region" description="Basic and acidic residues" evidence="1">
    <location>
        <begin position="301"/>
        <end position="316"/>
    </location>
</feature>
<sequence>MGVSNLNQDDLWMHAHLHNPDKGRLRNGRATENSTPHHSLEFDPETRRRGQAVNENTHFCAVEPEPHKPTRSMVPAGRLQNHSRDLFLGIKANAHSSSGNIVASSLGMDLTAVQRGLQSAKRAPRYHMPLPNDKQRRDHLYSKLDTHPSLHGSERLLRESSVFSSTYSASDHTDTTQSPVALPPVVSANNWDPAISPQTASPTASHPRQQAPVLSMDKSQKDIRSKGKKVNTTSVDRVRRSSHADTNPQSGYIVDQRSIMAQNVQKQHNGTALNLSNFNAQEQNQTFNLSHNTPSPTPSVDGKHLGRRDTRRDQSS</sequence>
<name>A0AB37WPI5_9PLEO</name>
<protein>
    <submittedName>
        <fullName evidence="2">Uncharacterized protein</fullName>
    </submittedName>
</protein>
<feature type="region of interest" description="Disordered" evidence="1">
    <location>
        <begin position="168"/>
        <end position="253"/>
    </location>
</feature>
<feature type="region of interest" description="Disordered" evidence="1">
    <location>
        <begin position="18"/>
        <end position="47"/>
    </location>
</feature>
<feature type="compositionally biased region" description="Polar residues" evidence="1">
    <location>
        <begin position="272"/>
        <end position="294"/>
    </location>
</feature>
<feature type="compositionally biased region" description="Polar residues" evidence="1">
    <location>
        <begin position="196"/>
        <end position="208"/>
    </location>
</feature>
<dbReference type="Proteomes" id="UP000292340">
    <property type="component" value="Unassembled WGS sequence"/>
</dbReference>
<organism evidence="2 3">
    <name type="scientific">Alternaria tenuissima</name>
    <dbReference type="NCBI Taxonomy" id="119927"/>
    <lineage>
        <taxon>Eukaryota</taxon>
        <taxon>Fungi</taxon>
        <taxon>Dikarya</taxon>
        <taxon>Ascomycota</taxon>
        <taxon>Pezizomycotina</taxon>
        <taxon>Dothideomycetes</taxon>
        <taxon>Pleosporomycetidae</taxon>
        <taxon>Pleosporales</taxon>
        <taxon>Pleosporineae</taxon>
        <taxon>Pleosporaceae</taxon>
        <taxon>Alternaria</taxon>
        <taxon>Alternaria sect. Alternaria</taxon>
        <taxon>Alternaria alternata complex</taxon>
    </lineage>
</organism>